<dbReference type="CTD" id="68917906"/>
<organism evidence="2 3">
    <name type="scientific">Caenorhabditis briggsae</name>
    <dbReference type="NCBI Taxonomy" id="6238"/>
    <lineage>
        <taxon>Eukaryota</taxon>
        <taxon>Metazoa</taxon>
        <taxon>Ecdysozoa</taxon>
        <taxon>Nematoda</taxon>
        <taxon>Chromadorea</taxon>
        <taxon>Rhabditida</taxon>
        <taxon>Rhabditina</taxon>
        <taxon>Rhabditomorpha</taxon>
        <taxon>Rhabditoidea</taxon>
        <taxon>Rhabditidae</taxon>
        <taxon>Peloderinae</taxon>
        <taxon>Caenorhabditis</taxon>
    </lineage>
</organism>
<evidence type="ECO:0000313" key="3">
    <source>
        <dbReference type="Proteomes" id="UP000008549"/>
    </source>
</evidence>
<proteinExistence type="predicted"/>
<dbReference type="HOGENOM" id="CLU_2981060_0_0_1"/>
<protein>
    <submittedName>
        <fullName evidence="2">Protein CBG26428</fullName>
    </submittedName>
</protein>
<dbReference type="InParanoid" id="B6ILG1"/>
<evidence type="ECO:0000313" key="2">
    <source>
        <dbReference type="EMBL" id="CAS00741.1"/>
    </source>
</evidence>
<dbReference type="KEGG" id="cbr:CBG_26428"/>
<accession>B6ILG1</accession>
<dbReference type="STRING" id="6238.B6ILG1"/>
<gene>
    <name evidence="2" type="ORF">CBG26428</name>
    <name evidence="2" type="ORF">CBG_26428</name>
</gene>
<evidence type="ECO:0000256" key="1">
    <source>
        <dbReference type="SAM" id="MobiDB-lite"/>
    </source>
</evidence>
<feature type="region of interest" description="Disordered" evidence="1">
    <location>
        <begin position="1"/>
        <end position="33"/>
    </location>
</feature>
<dbReference type="AlphaFoldDB" id="B6ILG1"/>
<dbReference type="GeneID" id="68917906"/>
<reference evidence="2 3" key="2">
    <citation type="journal article" date="2011" name="PLoS Genet.">
        <title>Caenorhabditis briggsae recombinant inbred line genotypes reveal inter-strain incompatibility and the evolution of recombination.</title>
        <authorList>
            <person name="Ross J.A."/>
            <person name="Koboldt D.C."/>
            <person name="Staisch J.E."/>
            <person name="Chamberlin H.M."/>
            <person name="Gupta B.P."/>
            <person name="Miller R.D."/>
            <person name="Baird S.E."/>
            <person name="Haag E.S."/>
        </authorList>
    </citation>
    <scope>NUCLEOTIDE SEQUENCE [LARGE SCALE GENOMIC DNA]</scope>
    <source>
        <strain evidence="2 3">AF16</strain>
    </source>
</reference>
<keyword evidence="3" id="KW-1185">Reference proteome</keyword>
<dbReference type="Proteomes" id="UP000008549">
    <property type="component" value="Unassembled WGS sequence"/>
</dbReference>
<sequence>MQKSQNVTEGPEANGVAAVVLGTGHHTSPDTNAGKTKIRWLNVWGGVNVSLGWLRWLG</sequence>
<reference evidence="2 3" key="1">
    <citation type="journal article" date="2003" name="PLoS Biol.">
        <title>The genome sequence of Caenorhabditis briggsae: a platform for comparative genomics.</title>
        <authorList>
            <person name="Stein L.D."/>
            <person name="Bao Z."/>
            <person name="Blasiar D."/>
            <person name="Blumenthal T."/>
            <person name="Brent M.R."/>
            <person name="Chen N."/>
            <person name="Chinwalla A."/>
            <person name="Clarke L."/>
            <person name="Clee C."/>
            <person name="Coghlan A."/>
            <person name="Coulson A."/>
            <person name="D'Eustachio P."/>
            <person name="Fitch D.H."/>
            <person name="Fulton L.A."/>
            <person name="Fulton R.E."/>
            <person name="Griffiths-Jones S."/>
            <person name="Harris T.W."/>
            <person name="Hillier L.W."/>
            <person name="Kamath R."/>
            <person name="Kuwabara P.E."/>
            <person name="Mardis E.R."/>
            <person name="Marra M.A."/>
            <person name="Miner T.L."/>
            <person name="Minx P."/>
            <person name="Mullikin J.C."/>
            <person name="Plumb R.W."/>
            <person name="Rogers J."/>
            <person name="Schein J.E."/>
            <person name="Sohrmann M."/>
            <person name="Spieth J."/>
            <person name="Stajich J.E."/>
            <person name="Wei C."/>
            <person name="Willey D."/>
            <person name="Wilson R.K."/>
            <person name="Durbin R."/>
            <person name="Waterston R.H."/>
        </authorList>
    </citation>
    <scope>NUCLEOTIDE SEQUENCE [LARGE SCALE GENOMIC DNA]</scope>
    <source>
        <strain evidence="2 3">AF16</strain>
    </source>
</reference>
<dbReference type="EMBL" id="HE601481">
    <property type="protein sequence ID" value="CAS00741.1"/>
    <property type="molecule type" value="Genomic_DNA"/>
</dbReference>
<name>B6ILG1_CAEBR</name>
<dbReference type="RefSeq" id="XP_045100299.1">
    <property type="nucleotide sequence ID" value="XM_045235274.1"/>
</dbReference>